<feature type="compositionally biased region" description="Polar residues" evidence="13">
    <location>
        <begin position="286"/>
        <end position="305"/>
    </location>
</feature>
<comment type="caution">
    <text evidence="17">The sequence shown here is derived from an EMBL/GenBank/DDBJ whole genome shotgun (WGS) entry which is preliminary data.</text>
</comment>
<keyword evidence="18" id="KW-1185">Reference proteome</keyword>
<evidence type="ECO:0000313" key="17">
    <source>
        <dbReference type="EMBL" id="MFC3104202.1"/>
    </source>
</evidence>
<feature type="transmembrane region" description="Helical" evidence="14">
    <location>
        <begin position="27"/>
        <end position="47"/>
    </location>
</feature>
<evidence type="ECO:0000256" key="9">
    <source>
        <dbReference type="ARBA" id="ARBA00023136"/>
    </source>
</evidence>
<feature type="domain" description="Flagellar M-ring N-terminal" evidence="15">
    <location>
        <begin position="49"/>
        <end position="224"/>
    </location>
</feature>
<keyword evidence="17" id="KW-0969">Cilium</keyword>
<keyword evidence="7 14" id="KW-0812">Transmembrane</keyword>
<keyword evidence="10 12" id="KW-0975">Bacterial flagellum</keyword>
<dbReference type="Proteomes" id="UP001595462">
    <property type="component" value="Unassembled WGS sequence"/>
</dbReference>
<evidence type="ECO:0000256" key="4">
    <source>
        <dbReference type="ARBA" id="ARBA00007971"/>
    </source>
</evidence>
<evidence type="ECO:0000256" key="8">
    <source>
        <dbReference type="ARBA" id="ARBA00022989"/>
    </source>
</evidence>
<keyword evidence="8 14" id="KW-1133">Transmembrane helix</keyword>
<sequence>MASADPPQGAAGDNNPGLLEHLRSNPWLPLVLGVAIAITILAGVFMWSTGPDYSVLYSGLSDRDGGEIIGKLDQMQVPYRFAANGSTILVPHDAVDQTRLSLAGEGLPKGAGVGFELMDNQSFGISQFAEHVNYNRALEGELARSIETINEVASARVHLAIPESSVFVRERQQPTASVVLDLYDGRSLSEGQVSAIAHLVSSSVTQLPVDSVTVVDAAGHLLSQNAQPAGSGANGTQLDYVAQIEQTYRKRIRDILAPIVGADNVRAQVVADVDFSVGESTRETYAPNQDPSKASVRSEQRSVNLANGGAGIKGIPGALSNRPSPDEPSPINNPQGNSNGNNGGSAPNNSNNANSGQLQTAGAAGLAQGGTQDGSSTSASTINYEIDRTIQHTKLETGRIRRLSAAVVINEAALGVPAAAVNASEGQTETDSAAASADNAALVAQRMQQIQDLVRGAIGYSSERGDSLQVVNTVFTSAPQASVPPAPPWWQNRDLIEMAKTLLKYLALAIVAWLLWRKLVKPLIDRTPGLAPVPRAATAGAGGAAVDSGQAAASPNGQDGEAILRQQRRQQYTALLDNTQELARSDPRMVAMIVKGWMSNG</sequence>
<dbReference type="PANTHER" id="PTHR30046">
    <property type="entry name" value="FLAGELLAR M-RING PROTEIN"/>
    <property type="match status" value="1"/>
</dbReference>
<evidence type="ECO:0000256" key="10">
    <source>
        <dbReference type="ARBA" id="ARBA00023143"/>
    </source>
</evidence>
<dbReference type="EMBL" id="JBHRSS010000003">
    <property type="protein sequence ID" value="MFC3104202.1"/>
    <property type="molecule type" value="Genomic_DNA"/>
</dbReference>
<reference evidence="18" key="1">
    <citation type="journal article" date="2019" name="Int. J. Syst. Evol. Microbiol.">
        <title>The Global Catalogue of Microorganisms (GCM) 10K type strain sequencing project: providing services to taxonomists for standard genome sequencing and annotation.</title>
        <authorList>
            <consortium name="The Broad Institute Genomics Platform"/>
            <consortium name="The Broad Institute Genome Sequencing Center for Infectious Disease"/>
            <person name="Wu L."/>
            <person name="Ma J."/>
        </authorList>
    </citation>
    <scope>NUCLEOTIDE SEQUENCE [LARGE SCALE GENOMIC DNA]</scope>
    <source>
        <strain evidence="18">KCTC 52640</strain>
    </source>
</reference>
<gene>
    <name evidence="17" type="primary">fliF</name>
    <name evidence="17" type="ORF">ACFOSU_09875</name>
</gene>
<evidence type="ECO:0000259" key="15">
    <source>
        <dbReference type="Pfam" id="PF01514"/>
    </source>
</evidence>
<evidence type="ECO:0000313" key="18">
    <source>
        <dbReference type="Proteomes" id="UP001595462"/>
    </source>
</evidence>
<evidence type="ECO:0000256" key="11">
    <source>
        <dbReference type="ARBA" id="ARBA00025936"/>
    </source>
</evidence>
<dbReference type="InterPro" id="IPR045851">
    <property type="entry name" value="AMP-bd_C_sf"/>
</dbReference>
<evidence type="ECO:0000256" key="2">
    <source>
        <dbReference type="ARBA" id="ARBA00004117"/>
    </source>
</evidence>
<comment type="subunit">
    <text evidence="11">The basal body constitutes a major portion of the flagellar organelle and consists of four rings (L,P,S, and M) mounted on a central rod. The M ring is integral to the inner membrane of the cell and may be connected to the flagellar rod via the S ring. The S (supramembrane ring) lies just distal to the M ring. The L and P rings lie in the outer membrane and the periplasmic space, respectively.</text>
</comment>
<evidence type="ECO:0000259" key="16">
    <source>
        <dbReference type="Pfam" id="PF08345"/>
    </source>
</evidence>
<evidence type="ECO:0000256" key="12">
    <source>
        <dbReference type="PIRNR" id="PIRNR004862"/>
    </source>
</evidence>
<proteinExistence type="inferred from homology"/>
<dbReference type="PANTHER" id="PTHR30046:SF0">
    <property type="entry name" value="FLAGELLAR M-RING PROTEIN"/>
    <property type="match status" value="1"/>
</dbReference>
<dbReference type="RefSeq" id="WP_380688957.1">
    <property type="nucleotide sequence ID" value="NZ_JBHRSS010000003.1"/>
</dbReference>
<keyword evidence="9 14" id="KW-0472">Membrane</keyword>
<keyword evidence="17" id="KW-0966">Cell projection</keyword>
<dbReference type="PIRSF" id="PIRSF004862">
    <property type="entry name" value="FliF"/>
    <property type="match status" value="1"/>
</dbReference>
<comment type="subcellular location">
    <subcellularLocation>
        <location evidence="2 12">Bacterial flagellum basal body</location>
    </subcellularLocation>
    <subcellularLocation>
        <location evidence="3">Cell membrane</location>
        <topology evidence="3">Multi-pass membrane protein</topology>
    </subcellularLocation>
</comment>
<evidence type="ECO:0000256" key="1">
    <source>
        <dbReference type="ARBA" id="ARBA00003820"/>
    </source>
</evidence>
<comment type="similarity">
    <text evidence="4 12">Belongs to the FliF family.</text>
</comment>
<evidence type="ECO:0000256" key="6">
    <source>
        <dbReference type="ARBA" id="ARBA00022475"/>
    </source>
</evidence>
<feature type="region of interest" description="Disordered" evidence="13">
    <location>
        <begin position="280"/>
        <end position="380"/>
    </location>
</feature>
<dbReference type="Pfam" id="PF01514">
    <property type="entry name" value="YscJ_FliF"/>
    <property type="match status" value="1"/>
</dbReference>
<keyword evidence="17" id="KW-0282">Flagellum</keyword>
<dbReference type="InterPro" id="IPR043427">
    <property type="entry name" value="YscJ/FliF"/>
</dbReference>
<accession>A0ABV7ERF0</accession>
<organism evidence="17 18">
    <name type="scientific">Salinisphaera aquimarina</name>
    <dbReference type="NCBI Taxonomy" id="2094031"/>
    <lineage>
        <taxon>Bacteria</taxon>
        <taxon>Pseudomonadati</taxon>
        <taxon>Pseudomonadota</taxon>
        <taxon>Gammaproteobacteria</taxon>
        <taxon>Salinisphaerales</taxon>
        <taxon>Salinisphaeraceae</taxon>
        <taxon>Salinisphaera</taxon>
    </lineage>
</organism>
<evidence type="ECO:0000256" key="5">
    <source>
        <dbReference type="ARBA" id="ARBA00017949"/>
    </source>
</evidence>
<dbReference type="InterPro" id="IPR006182">
    <property type="entry name" value="FliF_N_dom"/>
</dbReference>
<evidence type="ECO:0000256" key="13">
    <source>
        <dbReference type="SAM" id="MobiDB-lite"/>
    </source>
</evidence>
<dbReference type="InterPro" id="IPR013556">
    <property type="entry name" value="Flag_M-ring_C"/>
</dbReference>
<dbReference type="InterPro" id="IPR000067">
    <property type="entry name" value="FlgMring_FliF"/>
</dbReference>
<feature type="domain" description="Flagellar M-ring C-terminal" evidence="16">
    <location>
        <begin position="256"/>
        <end position="475"/>
    </location>
</feature>
<evidence type="ECO:0000256" key="14">
    <source>
        <dbReference type="SAM" id="Phobius"/>
    </source>
</evidence>
<dbReference type="NCBIfam" id="TIGR00206">
    <property type="entry name" value="fliF"/>
    <property type="match status" value="1"/>
</dbReference>
<dbReference type="Pfam" id="PF08345">
    <property type="entry name" value="YscJ_FliF_C"/>
    <property type="match status" value="1"/>
</dbReference>
<protein>
    <recommendedName>
        <fullName evidence="5 12">Flagellar M-ring protein</fullName>
    </recommendedName>
</protein>
<evidence type="ECO:0000256" key="7">
    <source>
        <dbReference type="ARBA" id="ARBA00022692"/>
    </source>
</evidence>
<comment type="function">
    <text evidence="1 12">The M ring may be actively involved in energy transduction.</text>
</comment>
<dbReference type="Gene3D" id="3.30.300.30">
    <property type="match status" value="1"/>
</dbReference>
<feature type="compositionally biased region" description="Low complexity" evidence="13">
    <location>
        <begin position="332"/>
        <end position="366"/>
    </location>
</feature>
<evidence type="ECO:0000256" key="3">
    <source>
        <dbReference type="ARBA" id="ARBA00004651"/>
    </source>
</evidence>
<keyword evidence="6" id="KW-1003">Cell membrane</keyword>
<dbReference type="PRINTS" id="PR01009">
    <property type="entry name" value="FLGMRINGFLIF"/>
</dbReference>
<name>A0ABV7ERF0_9GAMM</name>